<evidence type="ECO:0000313" key="2">
    <source>
        <dbReference type="Proteomes" id="UP001201980"/>
    </source>
</evidence>
<accession>A0AAD5RKZ6</accession>
<proteinExistence type="predicted"/>
<reference evidence="1" key="1">
    <citation type="submission" date="2022-07" db="EMBL/GenBank/DDBJ databases">
        <title>Draft genome sequence of Zalerion maritima ATCC 34329, a (micro)plastics degrading marine fungus.</title>
        <authorList>
            <person name="Paco A."/>
            <person name="Goncalves M.F.M."/>
            <person name="Rocha-Santos T.A.P."/>
            <person name="Alves A."/>
        </authorList>
    </citation>
    <scope>NUCLEOTIDE SEQUENCE</scope>
    <source>
        <strain evidence="1">ATCC 34329</strain>
    </source>
</reference>
<name>A0AAD5RKZ6_9PEZI</name>
<keyword evidence="2" id="KW-1185">Reference proteome</keyword>
<comment type="caution">
    <text evidence="1">The sequence shown here is derived from an EMBL/GenBank/DDBJ whole genome shotgun (WGS) entry which is preliminary data.</text>
</comment>
<sequence>MPSPIPAQRPHAAGGDQLWHSIHNEDLMDVVNGRSIGIKPQSNTNYDSIAVFGNNTARPTTPHSEWGFCLYLTEYSGGSPTQVNSRYEQLIEWGLYIAAVMPVAIISRPLFIIMTNKLEVSSNKLCCGDLLVEELGPMYVGLRHFHDTYFGGMADLHTASNVLFKLCLEGSDPLFQDGWRGWPKDANQDDVLNWFAGFSDKLASFANVYKSNATIDNGARLPGGVEGIALRHLFVDKP</sequence>
<dbReference type="Proteomes" id="UP001201980">
    <property type="component" value="Unassembled WGS sequence"/>
</dbReference>
<organism evidence="1 2">
    <name type="scientific">Zalerion maritima</name>
    <dbReference type="NCBI Taxonomy" id="339359"/>
    <lineage>
        <taxon>Eukaryota</taxon>
        <taxon>Fungi</taxon>
        <taxon>Dikarya</taxon>
        <taxon>Ascomycota</taxon>
        <taxon>Pezizomycotina</taxon>
        <taxon>Sordariomycetes</taxon>
        <taxon>Lulworthiomycetidae</taxon>
        <taxon>Lulworthiales</taxon>
        <taxon>Lulworthiaceae</taxon>
        <taxon>Zalerion</taxon>
    </lineage>
</organism>
<dbReference type="AlphaFoldDB" id="A0AAD5RKZ6"/>
<dbReference type="EMBL" id="JAKWBI020000308">
    <property type="protein sequence ID" value="KAJ2896866.1"/>
    <property type="molecule type" value="Genomic_DNA"/>
</dbReference>
<gene>
    <name evidence="1" type="ORF">MKZ38_005118</name>
</gene>
<protein>
    <submittedName>
        <fullName evidence="1">Uncharacterized protein</fullName>
    </submittedName>
</protein>
<evidence type="ECO:0000313" key="1">
    <source>
        <dbReference type="EMBL" id="KAJ2896866.1"/>
    </source>
</evidence>